<dbReference type="InterPro" id="IPR050350">
    <property type="entry name" value="Compl-Cell_Adhes-Reg"/>
</dbReference>
<feature type="domain" description="Sushi" evidence="15">
    <location>
        <begin position="92"/>
        <end position="156"/>
    </location>
</feature>
<keyword evidence="6" id="KW-0677">Repeat</keyword>
<feature type="disulfide bond" evidence="13">
    <location>
        <begin position="221"/>
        <end position="264"/>
    </location>
</feature>
<proteinExistence type="inferred from homology"/>
<keyword evidence="5 14" id="KW-0732">Signal</keyword>
<comment type="caution">
    <text evidence="13">Lacks conserved residue(s) required for the propagation of feature annotation.</text>
</comment>
<keyword evidence="7" id="KW-0391">Immunity</keyword>
<evidence type="ECO:0000313" key="16">
    <source>
        <dbReference type="Ensembl" id="ENSPCOP00000025386.1"/>
    </source>
</evidence>
<dbReference type="Ensembl" id="ENSPCOT00000036078.1">
    <property type="protein sequence ID" value="ENSPCOP00000025386.1"/>
    <property type="gene ID" value="ENSPCOG00000024906.1"/>
</dbReference>
<feature type="domain" description="Sushi" evidence="15">
    <location>
        <begin position="219"/>
        <end position="282"/>
    </location>
</feature>
<evidence type="ECO:0000256" key="14">
    <source>
        <dbReference type="SAM" id="SignalP"/>
    </source>
</evidence>
<dbReference type="GO" id="GO:0045087">
    <property type="term" value="P:innate immune response"/>
    <property type="evidence" value="ECO:0007669"/>
    <property type="project" value="UniProtKB-KW"/>
</dbReference>
<feature type="signal peptide" evidence="14">
    <location>
        <begin position="1"/>
        <end position="32"/>
    </location>
</feature>
<evidence type="ECO:0000256" key="1">
    <source>
        <dbReference type="ARBA" id="ARBA00004370"/>
    </source>
</evidence>
<dbReference type="PROSITE" id="PS50923">
    <property type="entry name" value="SUSHI"/>
    <property type="match status" value="4"/>
</dbReference>
<accession>A0A2K6GGP3</accession>
<dbReference type="PANTHER" id="PTHR19325">
    <property type="entry name" value="COMPLEMENT COMPONENT-RELATED SUSHI DOMAIN-CONTAINING"/>
    <property type="match status" value="1"/>
</dbReference>
<dbReference type="Gene3D" id="2.10.70.10">
    <property type="entry name" value="Complement Module, domain 1"/>
    <property type="match status" value="4"/>
</dbReference>
<dbReference type="SUPFAM" id="SSF57535">
    <property type="entry name" value="Complement control module/SCR domain"/>
    <property type="match status" value="4"/>
</dbReference>
<keyword evidence="9" id="KW-0472">Membrane</keyword>
<protein>
    <recommendedName>
        <fullName evidence="15">Sushi domain-containing protein</fullName>
    </recommendedName>
</protein>
<feature type="domain" description="Sushi" evidence="15">
    <location>
        <begin position="157"/>
        <end position="218"/>
    </location>
</feature>
<comment type="similarity">
    <text evidence="2">Belongs to the receptors of complement activation (RCA) family.</text>
</comment>
<dbReference type="GO" id="GO:0016020">
    <property type="term" value="C:membrane"/>
    <property type="evidence" value="ECO:0007669"/>
    <property type="project" value="UniProtKB-SubCell"/>
</dbReference>
<dbReference type="InterPro" id="IPR035976">
    <property type="entry name" value="Sushi/SCR/CCP_sf"/>
</dbReference>
<dbReference type="CDD" id="cd00033">
    <property type="entry name" value="CCP"/>
    <property type="match status" value="4"/>
</dbReference>
<evidence type="ECO:0000256" key="5">
    <source>
        <dbReference type="ARBA" id="ARBA00022729"/>
    </source>
</evidence>
<evidence type="ECO:0000256" key="12">
    <source>
        <dbReference type="ARBA" id="ARBA00045541"/>
    </source>
</evidence>
<dbReference type="GeneTree" id="ENSGT00940000162307"/>
<comment type="function">
    <text evidence="12">This protein recognizes C4b and C3b fragments that condense with cell-surface hydroxyl or amino groups when nascent C4b and C3b are locally generated during C4 and c3 activation. Interaction of daf with cell-associated C4b and C3b polypeptides interferes with their ability to catalyze the conversion of C2 and factor B to enzymatically active C2a and Bb and thereby prevents the formation of C4b2a and C3bBb, the amplification convertases of the complement cascade. Inhibits complement activation by destabilizing and preventing the formation of C3 and C5 convertases, which prevents complement damage.</text>
</comment>
<dbReference type="PANTHER" id="PTHR19325:SF317">
    <property type="entry name" value="COMPLEMENT DECAY-ACCELERATING FACTOR"/>
    <property type="match status" value="1"/>
</dbReference>
<sequence>MSLARPSAPTVLCLIGGLYLLLLSAFSCLGDCSPPSEVPNAHPDLKGLSSFPVNSTVTYRCNEDFVKIPGQTDTVICLENDQWSEISEFCNRSCDVPPHLRFAMLKRPYSNQNYFPVGSTVEYECRLGYRRVIGLSGTLTCLQNFTWSKPADFCTKKSCPNPGELINGHINGTTDFLFGATIYFSCNTGYKLIGEKSSLCVIMGDNVGWTEQLPVCREIYCQEPPKIENGRIVRGEREQYVYSQAVMYACNRGFTLIGEDTIHCSARGDEGEWSGPAPQCRGNRVLYSHIFIVTNDATINIVHLSLHTCESTFVQLIPCSVITIAKVNAFFFFFETGSHSVSRPRVQWRHHSSLQPQTPGLKRSSCLSLLSSWDFRHALPRPANLYTFCRNRVLLCCSAWSGIPGLKRSSRLGLPKGRETQRNMK</sequence>
<feature type="chain" id="PRO_5014429796" description="Sushi domain-containing protein" evidence="14">
    <location>
        <begin position="33"/>
        <end position="425"/>
    </location>
</feature>
<dbReference type="Proteomes" id="UP000233160">
    <property type="component" value="Unassembled WGS sequence"/>
</dbReference>
<reference evidence="16" key="1">
    <citation type="submission" date="2025-08" db="UniProtKB">
        <authorList>
            <consortium name="Ensembl"/>
        </authorList>
    </citation>
    <scope>IDENTIFICATION</scope>
</reference>
<dbReference type="PROSITE" id="PS51257">
    <property type="entry name" value="PROKAR_LIPOPROTEIN"/>
    <property type="match status" value="1"/>
</dbReference>
<dbReference type="FunFam" id="2.10.70.10:FF:000014">
    <property type="entry name" value="Membrane cofactor protein"/>
    <property type="match status" value="1"/>
</dbReference>
<dbReference type="InterPro" id="IPR000436">
    <property type="entry name" value="Sushi_SCR_CCP_dom"/>
</dbReference>
<evidence type="ECO:0000313" key="17">
    <source>
        <dbReference type="Proteomes" id="UP000233160"/>
    </source>
</evidence>
<evidence type="ECO:0000256" key="4">
    <source>
        <dbReference type="ARBA" id="ARBA00022659"/>
    </source>
</evidence>
<keyword evidence="3" id="KW-0399">Innate immunity</keyword>
<keyword evidence="8" id="KW-0180">Complement pathway</keyword>
<keyword evidence="11" id="KW-0325">Glycoprotein</keyword>
<feature type="domain" description="Sushi" evidence="15">
    <location>
        <begin position="30"/>
        <end position="90"/>
    </location>
</feature>
<evidence type="ECO:0000259" key="15">
    <source>
        <dbReference type="PROSITE" id="PS50923"/>
    </source>
</evidence>
<dbReference type="Pfam" id="PF00084">
    <property type="entry name" value="Sushi"/>
    <property type="match status" value="4"/>
</dbReference>
<keyword evidence="17" id="KW-1185">Reference proteome</keyword>
<evidence type="ECO:0000256" key="7">
    <source>
        <dbReference type="ARBA" id="ARBA00022859"/>
    </source>
</evidence>
<keyword evidence="10 13" id="KW-1015">Disulfide bond</keyword>
<evidence type="ECO:0000256" key="2">
    <source>
        <dbReference type="ARBA" id="ARBA00010908"/>
    </source>
</evidence>
<organism evidence="16 17">
    <name type="scientific">Propithecus coquereli</name>
    <name type="common">Coquerel's sifaka</name>
    <name type="synonym">Propithecus verreauxi coquereli</name>
    <dbReference type="NCBI Taxonomy" id="379532"/>
    <lineage>
        <taxon>Eukaryota</taxon>
        <taxon>Metazoa</taxon>
        <taxon>Chordata</taxon>
        <taxon>Craniata</taxon>
        <taxon>Vertebrata</taxon>
        <taxon>Euteleostomi</taxon>
        <taxon>Mammalia</taxon>
        <taxon>Eutheria</taxon>
        <taxon>Euarchontoglires</taxon>
        <taxon>Primates</taxon>
        <taxon>Strepsirrhini</taxon>
        <taxon>Lemuriformes</taxon>
        <taxon>Indriidae</taxon>
        <taxon>Propithecus</taxon>
    </lineage>
</organism>
<keyword evidence="4 13" id="KW-0768">Sushi</keyword>
<comment type="subcellular location">
    <subcellularLocation>
        <location evidence="1">Membrane</location>
    </subcellularLocation>
</comment>
<evidence type="ECO:0000256" key="11">
    <source>
        <dbReference type="ARBA" id="ARBA00023180"/>
    </source>
</evidence>
<dbReference type="SMART" id="SM00032">
    <property type="entry name" value="CCP"/>
    <property type="match status" value="4"/>
</dbReference>
<reference evidence="16" key="2">
    <citation type="submission" date="2025-09" db="UniProtKB">
        <authorList>
            <consortium name="Ensembl"/>
        </authorList>
    </citation>
    <scope>IDENTIFICATION</scope>
</reference>
<evidence type="ECO:0000256" key="6">
    <source>
        <dbReference type="ARBA" id="ARBA00022737"/>
    </source>
</evidence>
<evidence type="ECO:0000256" key="13">
    <source>
        <dbReference type="PROSITE-ProRule" id="PRU00302"/>
    </source>
</evidence>
<dbReference type="AlphaFoldDB" id="A0A2K6GGP3"/>
<evidence type="ECO:0000256" key="3">
    <source>
        <dbReference type="ARBA" id="ARBA00022588"/>
    </source>
</evidence>
<name>A0A2K6GGP3_PROCO</name>
<evidence type="ECO:0000256" key="9">
    <source>
        <dbReference type="ARBA" id="ARBA00023136"/>
    </source>
</evidence>
<dbReference type="FunFam" id="2.10.70.10:FF:000055">
    <property type="entry name" value="Complement decay-accelerating factor, GPI-anchored"/>
    <property type="match status" value="1"/>
</dbReference>
<evidence type="ECO:0000256" key="10">
    <source>
        <dbReference type="ARBA" id="ARBA00023157"/>
    </source>
</evidence>
<evidence type="ECO:0000256" key="8">
    <source>
        <dbReference type="ARBA" id="ARBA00022875"/>
    </source>
</evidence>
<dbReference type="GO" id="GO:0006958">
    <property type="term" value="P:complement activation, classical pathway"/>
    <property type="evidence" value="ECO:0007669"/>
    <property type="project" value="UniProtKB-KW"/>
</dbReference>